<dbReference type="OrthoDB" id="238316at2759"/>
<feature type="non-terminal residue" evidence="3">
    <location>
        <position position="1"/>
    </location>
</feature>
<protein>
    <submittedName>
        <fullName evidence="3">Uncharacterized protein</fullName>
    </submittedName>
</protein>
<proteinExistence type="predicted"/>
<dbReference type="Proteomes" id="UP000194236">
    <property type="component" value="Unassembled WGS sequence"/>
</dbReference>
<feature type="domain" description="PheRS DNA binding" evidence="1">
    <location>
        <begin position="3"/>
        <end position="51"/>
    </location>
</feature>
<evidence type="ECO:0000313" key="3">
    <source>
        <dbReference type="EMBL" id="OTF69936.1"/>
    </source>
</evidence>
<dbReference type="AlphaFoldDB" id="A0A1Y3AR43"/>
<reference evidence="3 4" key="1">
    <citation type="submission" date="2017-03" db="EMBL/GenBank/DDBJ databases">
        <title>Genome Survey of Euroglyphus maynei.</title>
        <authorList>
            <person name="Arlian L.G."/>
            <person name="Morgan M.S."/>
            <person name="Rider S.D."/>
        </authorList>
    </citation>
    <scope>NUCLEOTIDE SEQUENCE [LARGE SCALE GENOMIC DNA]</scope>
    <source>
        <strain evidence="3">Arlian Lab</strain>
        <tissue evidence="3">Whole body</tissue>
    </source>
</reference>
<sequence>KLNLLESPAEKINSLNFSRENQLDHQKVVGAVKSLQALGELIQADQVESKRFELTKHGDIVVENGSYEFRFWSAIPMDGSILQSDLMKSIPDPIVTKVGFPKAMTNKWITLDKSSGKPMIKRNVSNVKDEIPVLLKLVKSGAATKVCC</sequence>
<feature type="domain" description="PheRS DNA binding" evidence="2">
    <location>
        <begin position="66"/>
        <end position="127"/>
    </location>
</feature>
<dbReference type="Pfam" id="PF18552">
    <property type="entry name" value="PheRS_DBD1"/>
    <property type="match status" value="1"/>
</dbReference>
<dbReference type="EMBL" id="MUJZ01068059">
    <property type="protein sequence ID" value="OTF69936.1"/>
    <property type="molecule type" value="Genomic_DNA"/>
</dbReference>
<evidence type="ECO:0000313" key="4">
    <source>
        <dbReference type="Proteomes" id="UP000194236"/>
    </source>
</evidence>
<dbReference type="Pfam" id="PF18553">
    <property type="entry name" value="PheRS_DBD3"/>
    <property type="match status" value="1"/>
</dbReference>
<keyword evidence="4" id="KW-1185">Reference proteome</keyword>
<comment type="caution">
    <text evidence="3">The sequence shown here is derived from an EMBL/GenBank/DDBJ whole genome shotgun (WGS) entry which is preliminary data.</text>
</comment>
<dbReference type="Gene3D" id="1.10.10.2330">
    <property type="match status" value="1"/>
</dbReference>
<accession>A0A1Y3AR43</accession>
<dbReference type="InterPro" id="IPR040724">
    <property type="entry name" value="PheRS_DBD1"/>
</dbReference>
<evidence type="ECO:0000259" key="2">
    <source>
        <dbReference type="Pfam" id="PF18553"/>
    </source>
</evidence>
<organism evidence="3 4">
    <name type="scientific">Euroglyphus maynei</name>
    <name type="common">Mayne's house dust mite</name>
    <dbReference type="NCBI Taxonomy" id="6958"/>
    <lineage>
        <taxon>Eukaryota</taxon>
        <taxon>Metazoa</taxon>
        <taxon>Ecdysozoa</taxon>
        <taxon>Arthropoda</taxon>
        <taxon>Chelicerata</taxon>
        <taxon>Arachnida</taxon>
        <taxon>Acari</taxon>
        <taxon>Acariformes</taxon>
        <taxon>Sarcoptiformes</taxon>
        <taxon>Astigmata</taxon>
        <taxon>Psoroptidia</taxon>
        <taxon>Analgoidea</taxon>
        <taxon>Pyroglyphidae</taxon>
        <taxon>Pyroglyphinae</taxon>
        <taxon>Euroglyphus</taxon>
    </lineage>
</organism>
<dbReference type="Gene3D" id="3.30.1370.240">
    <property type="match status" value="1"/>
</dbReference>
<gene>
    <name evidence="3" type="ORF">BLA29_012130</name>
</gene>
<dbReference type="InterPro" id="IPR040725">
    <property type="entry name" value="PheRS_DBD3"/>
</dbReference>
<evidence type="ECO:0000259" key="1">
    <source>
        <dbReference type="Pfam" id="PF18552"/>
    </source>
</evidence>
<name>A0A1Y3AR43_EURMA</name>